<evidence type="ECO:0000256" key="2">
    <source>
        <dbReference type="ARBA" id="ARBA00022670"/>
    </source>
</evidence>
<sequence>MANSHINKIILISALVILLIGMVNSEKSIKSENSEKSKLAYKCPKFKPRDDANSTRYIIIFKNDHSTQSEGSDDTVIQDHFDGLKSCFGKHVEKVKGPNSHDQNVVTDFTIPGSIAGYTGMFTSDEANELSQLSEVAIVEEDVKIQTAGVIRKKRDLLPTLSTYLVQLNPPPNLNRISQASLPLNGRYRYPRSAGNGVNVYVIDTSVFLGGPHPGININNTDFGGRAHWSATFCKGCPNFDDHGHGTNIAGIIGGSRYGVAKKVNLFAIKALNSQGGGDMSTFINSLTYVLGLHQKSTNKNTIVNLSIGTASSPALKATVESLINSGIHVVAAAGNGYGADACSYTPSNVANAVVVGSTEINDIVSDFSNRGSCITLFAPGRNVVSDGPNGKTSTLTESGTSQSTPHAAGAIALVISKSGNKTPKAMKDYLIQLSTKNVIKGLDSKSPNRLLRIP</sequence>
<reference evidence="9" key="1">
    <citation type="submission" date="2021-06" db="EMBL/GenBank/DDBJ databases">
        <authorList>
            <person name="Kallberg Y."/>
            <person name="Tangrot J."/>
            <person name="Rosling A."/>
        </authorList>
    </citation>
    <scope>NUCLEOTIDE SEQUENCE</scope>
    <source>
        <strain evidence="9">CL551</strain>
    </source>
</reference>
<feature type="signal peptide" evidence="6">
    <location>
        <begin position="1"/>
        <end position="25"/>
    </location>
</feature>
<evidence type="ECO:0000256" key="3">
    <source>
        <dbReference type="ARBA" id="ARBA00022801"/>
    </source>
</evidence>
<keyword evidence="6" id="KW-0732">Signal</keyword>
<evidence type="ECO:0000256" key="1">
    <source>
        <dbReference type="ARBA" id="ARBA00011073"/>
    </source>
</evidence>
<dbReference type="PANTHER" id="PTHR43806:SF66">
    <property type="entry name" value="SERIN ENDOPEPTIDASE"/>
    <property type="match status" value="1"/>
</dbReference>
<evidence type="ECO:0000259" key="8">
    <source>
        <dbReference type="Pfam" id="PF05922"/>
    </source>
</evidence>
<evidence type="ECO:0000313" key="10">
    <source>
        <dbReference type="Proteomes" id="UP000789342"/>
    </source>
</evidence>
<feature type="active site" description="Charge relay system" evidence="5">
    <location>
        <position position="402"/>
    </location>
</feature>
<dbReference type="InterPro" id="IPR022398">
    <property type="entry name" value="Peptidase_S8_His-AS"/>
</dbReference>
<dbReference type="Gene3D" id="3.40.50.200">
    <property type="entry name" value="Peptidase S8/S53 domain"/>
    <property type="match status" value="1"/>
</dbReference>
<dbReference type="EMBL" id="CAJVPV010005026">
    <property type="protein sequence ID" value="CAG8583343.1"/>
    <property type="molecule type" value="Genomic_DNA"/>
</dbReference>
<gene>
    <name evidence="9" type="ORF">AMORRO_LOCUS7009</name>
</gene>
<dbReference type="AlphaFoldDB" id="A0A9N9C1K4"/>
<keyword evidence="10" id="KW-1185">Reference proteome</keyword>
<feature type="domain" description="Peptidase S8/S53" evidence="7">
    <location>
        <begin position="195"/>
        <end position="444"/>
    </location>
</feature>
<proteinExistence type="inferred from homology"/>
<feature type="active site" description="Charge relay system" evidence="5">
    <location>
        <position position="204"/>
    </location>
</feature>
<feature type="chain" id="PRO_5040235126" evidence="6">
    <location>
        <begin position="26"/>
        <end position="455"/>
    </location>
</feature>
<dbReference type="PRINTS" id="PR00723">
    <property type="entry name" value="SUBTILISIN"/>
</dbReference>
<comment type="caution">
    <text evidence="9">The sequence shown here is derived from an EMBL/GenBank/DDBJ whole genome shotgun (WGS) entry which is preliminary data.</text>
</comment>
<feature type="active site" description="Charge relay system" evidence="5">
    <location>
        <position position="245"/>
    </location>
</feature>
<dbReference type="InterPro" id="IPR015500">
    <property type="entry name" value="Peptidase_S8_subtilisin-rel"/>
</dbReference>
<dbReference type="SUPFAM" id="SSF52743">
    <property type="entry name" value="Subtilisin-like"/>
    <property type="match status" value="1"/>
</dbReference>
<dbReference type="InterPro" id="IPR010259">
    <property type="entry name" value="S8pro/Inhibitor_I9"/>
</dbReference>
<dbReference type="PANTHER" id="PTHR43806">
    <property type="entry name" value="PEPTIDASE S8"/>
    <property type="match status" value="1"/>
</dbReference>
<dbReference type="GO" id="GO:0004252">
    <property type="term" value="F:serine-type endopeptidase activity"/>
    <property type="evidence" value="ECO:0007669"/>
    <property type="project" value="UniProtKB-UniRule"/>
</dbReference>
<keyword evidence="3 5" id="KW-0378">Hydrolase</keyword>
<evidence type="ECO:0000259" key="7">
    <source>
        <dbReference type="Pfam" id="PF00082"/>
    </source>
</evidence>
<dbReference type="GO" id="GO:0006508">
    <property type="term" value="P:proteolysis"/>
    <property type="evidence" value="ECO:0007669"/>
    <property type="project" value="UniProtKB-KW"/>
</dbReference>
<protein>
    <submittedName>
        <fullName evidence="9">6052_t:CDS:1</fullName>
    </submittedName>
</protein>
<dbReference type="InterPro" id="IPR050131">
    <property type="entry name" value="Peptidase_S8_subtilisin-like"/>
</dbReference>
<evidence type="ECO:0000256" key="4">
    <source>
        <dbReference type="ARBA" id="ARBA00022825"/>
    </source>
</evidence>
<dbReference type="InterPro" id="IPR034193">
    <property type="entry name" value="PCSK9_ProteinaseK-like"/>
</dbReference>
<dbReference type="Pfam" id="PF05922">
    <property type="entry name" value="Inhibitor_I9"/>
    <property type="match status" value="1"/>
</dbReference>
<organism evidence="9 10">
    <name type="scientific">Acaulospora morrowiae</name>
    <dbReference type="NCBI Taxonomy" id="94023"/>
    <lineage>
        <taxon>Eukaryota</taxon>
        <taxon>Fungi</taxon>
        <taxon>Fungi incertae sedis</taxon>
        <taxon>Mucoromycota</taxon>
        <taxon>Glomeromycotina</taxon>
        <taxon>Glomeromycetes</taxon>
        <taxon>Diversisporales</taxon>
        <taxon>Acaulosporaceae</taxon>
        <taxon>Acaulospora</taxon>
    </lineage>
</organism>
<dbReference type="PROSITE" id="PS00137">
    <property type="entry name" value="SUBTILASE_HIS"/>
    <property type="match status" value="1"/>
</dbReference>
<dbReference type="Pfam" id="PF00082">
    <property type="entry name" value="Peptidase_S8"/>
    <property type="match status" value="1"/>
</dbReference>
<dbReference type="InterPro" id="IPR036852">
    <property type="entry name" value="Peptidase_S8/S53_dom_sf"/>
</dbReference>
<evidence type="ECO:0000313" key="9">
    <source>
        <dbReference type="EMBL" id="CAG8583343.1"/>
    </source>
</evidence>
<comment type="similarity">
    <text evidence="1 5">Belongs to the peptidase S8 family.</text>
</comment>
<dbReference type="Proteomes" id="UP000789342">
    <property type="component" value="Unassembled WGS sequence"/>
</dbReference>
<dbReference type="GO" id="GO:0005615">
    <property type="term" value="C:extracellular space"/>
    <property type="evidence" value="ECO:0007669"/>
    <property type="project" value="TreeGrafter"/>
</dbReference>
<name>A0A9N9C1K4_9GLOM</name>
<evidence type="ECO:0000256" key="5">
    <source>
        <dbReference type="PROSITE-ProRule" id="PRU01240"/>
    </source>
</evidence>
<dbReference type="PROSITE" id="PS00138">
    <property type="entry name" value="SUBTILASE_SER"/>
    <property type="match status" value="1"/>
</dbReference>
<evidence type="ECO:0000256" key="6">
    <source>
        <dbReference type="SAM" id="SignalP"/>
    </source>
</evidence>
<dbReference type="PROSITE" id="PS51892">
    <property type="entry name" value="SUBTILASE"/>
    <property type="match status" value="1"/>
</dbReference>
<dbReference type="CDD" id="cd04077">
    <property type="entry name" value="Peptidases_S8_PCSK9_ProteinaseK_like"/>
    <property type="match status" value="1"/>
</dbReference>
<accession>A0A9N9C1K4</accession>
<keyword evidence="4 5" id="KW-0720">Serine protease</keyword>
<keyword evidence="2 5" id="KW-0645">Protease</keyword>
<dbReference type="InterPro" id="IPR023828">
    <property type="entry name" value="Peptidase_S8_Ser-AS"/>
</dbReference>
<feature type="domain" description="Inhibitor I9" evidence="8">
    <location>
        <begin position="56"/>
        <end position="147"/>
    </location>
</feature>
<dbReference type="OrthoDB" id="206201at2759"/>
<dbReference type="InterPro" id="IPR000209">
    <property type="entry name" value="Peptidase_S8/S53_dom"/>
</dbReference>